<evidence type="ECO:0000256" key="2">
    <source>
        <dbReference type="SAM" id="Phobius"/>
    </source>
</evidence>
<name>A0A1I2EFT4_9ACTN</name>
<reference evidence="3 4" key="1">
    <citation type="submission" date="2016-10" db="EMBL/GenBank/DDBJ databases">
        <authorList>
            <person name="de Groot N.N."/>
        </authorList>
    </citation>
    <scope>NUCLEOTIDE SEQUENCE [LARGE SCALE GENOMIC DNA]</scope>
    <source>
        <strain evidence="3 4">DSM 43019</strain>
    </source>
</reference>
<gene>
    <name evidence="3" type="ORF">SAMN05421541_104424</name>
</gene>
<dbReference type="STRING" id="35752.SAMN05421541_104424"/>
<dbReference type="AlphaFoldDB" id="A0A1I2EFT4"/>
<dbReference type="RefSeq" id="WP_093613232.1">
    <property type="nucleotide sequence ID" value="NZ_FONV01000004.1"/>
</dbReference>
<feature type="region of interest" description="Disordered" evidence="1">
    <location>
        <begin position="296"/>
        <end position="341"/>
    </location>
</feature>
<feature type="transmembrane region" description="Helical" evidence="2">
    <location>
        <begin position="41"/>
        <end position="62"/>
    </location>
</feature>
<keyword evidence="2" id="KW-0812">Transmembrane</keyword>
<protein>
    <submittedName>
        <fullName evidence="3">Uncharacterized protein</fullName>
    </submittedName>
</protein>
<sequence>MPRDMRELLEAAYAGEPPMRHSTDDFVAGGRTRRARRRASWAAGAATAMLAVVGVTVMPQIIAGNRSVPASGQDAMRYPASAFEYTVTGYTVGDIEVSDPVNVTPGYQQSRIRRTGDDRRYNRGDGTFQQVEVSASVLVVYRAGVFDANVVGGGEPVQIGGVTGRYLPGGVLAWPYAPDSWAVIHSGNGHLSRADMTRVAERLPAGPSRPAALPWRMTYLPPGYQLSSMGITSDDEVTGAHLQRGDARFTRQAESYAGLADPLTGEGLDNLRIKVFPRWYGENQLSIIFGGTSVEPNAGASGGPSHDPSGEPSYDPSSGPSNWPSYDPSAGVSNWPTSDPSAQPPLVDPFCAPGQGRCFRYTADGAYLVEATASAPEPDAELVQVLRGLRLADPDDTGTWSELSEALPGPVR</sequence>
<feature type="compositionally biased region" description="Polar residues" evidence="1">
    <location>
        <begin position="315"/>
        <end position="324"/>
    </location>
</feature>
<proteinExistence type="predicted"/>
<accession>A0A1I2EFT4</accession>
<keyword evidence="2" id="KW-1133">Transmembrane helix</keyword>
<keyword evidence="4" id="KW-1185">Reference proteome</keyword>
<evidence type="ECO:0000256" key="1">
    <source>
        <dbReference type="SAM" id="MobiDB-lite"/>
    </source>
</evidence>
<dbReference type="EMBL" id="FONV01000004">
    <property type="protein sequence ID" value="SFE91589.1"/>
    <property type="molecule type" value="Genomic_DNA"/>
</dbReference>
<organism evidence="3 4">
    <name type="scientific">Actinoplanes philippinensis</name>
    <dbReference type="NCBI Taxonomy" id="35752"/>
    <lineage>
        <taxon>Bacteria</taxon>
        <taxon>Bacillati</taxon>
        <taxon>Actinomycetota</taxon>
        <taxon>Actinomycetes</taxon>
        <taxon>Micromonosporales</taxon>
        <taxon>Micromonosporaceae</taxon>
        <taxon>Actinoplanes</taxon>
    </lineage>
</organism>
<feature type="compositionally biased region" description="Polar residues" evidence="1">
    <location>
        <begin position="331"/>
        <end position="341"/>
    </location>
</feature>
<keyword evidence="2" id="KW-0472">Membrane</keyword>
<evidence type="ECO:0000313" key="4">
    <source>
        <dbReference type="Proteomes" id="UP000199645"/>
    </source>
</evidence>
<dbReference type="Proteomes" id="UP000199645">
    <property type="component" value="Unassembled WGS sequence"/>
</dbReference>
<evidence type="ECO:0000313" key="3">
    <source>
        <dbReference type="EMBL" id="SFE91589.1"/>
    </source>
</evidence>